<gene>
    <name evidence="2" type="ORF">BN1047_01175</name>
</gene>
<reference evidence="2" key="1">
    <citation type="submission" date="2014-05" db="EMBL/GenBank/DDBJ databases">
        <authorList>
            <person name="Urmite Genomes"/>
        </authorList>
    </citation>
    <scope>NUCLEOTIDE SEQUENCE</scope>
    <source>
        <strain evidence="2">DSM 44074</strain>
    </source>
</reference>
<reference evidence="2" key="2">
    <citation type="submission" date="2015-09" db="EMBL/GenBank/DDBJ databases">
        <title>Draft genome sequence of Mycobacterium neoaurum DSM 44074.</title>
        <authorList>
            <person name="Croce O."/>
            <person name="Robert C."/>
            <person name="Raoult D."/>
            <person name="Drancourt M."/>
        </authorList>
    </citation>
    <scope>NUCLEOTIDE SEQUENCE</scope>
    <source>
        <strain evidence="2">DSM 44074</strain>
    </source>
</reference>
<name>A0AAV2WGH1_MYCNE</name>
<dbReference type="Proteomes" id="UP000028864">
    <property type="component" value="Unassembled WGS sequence"/>
</dbReference>
<accession>A0AAV2WGH1</accession>
<organism evidence="2 3">
    <name type="scientific">Mycolicibacterium neoaurum</name>
    <name type="common">Mycobacterium neoaurum</name>
    <dbReference type="NCBI Taxonomy" id="1795"/>
    <lineage>
        <taxon>Bacteria</taxon>
        <taxon>Bacillati</taxon>
        <taxon>Actinomycetota</taxon>
        <taxon>Actinomycetes</taxon>
        <taxon>Mycobacteriales</taxon>
        <taxon>Mycobacteriaceae</taxon>
        <taxon>Mycolicibacterium</taxon>
    </lineage>
</organism>
<evidence type="ECO:0000256" key="1">
    <source>
        <dbReference type="SAM" id="MobiDB-lite"/>
    </source>
</evidence>
<dbReference type="EMBL" id="LK021337">
    <property type="protein sequence ID" value="CDQ43310.1"/>
    <property type="molecule type" value="Genomic_DNA"/>
</dbReference>
<feature type="region of interest" description="Disordered" evidence="1">
    <location>
        <begin position="46"/>
        <end position="69"/>
    </location>
</feature>
<sequence>MYSQAAAIQAAPTAISQGWLTMASASPASAPIVRLMIAAVNTARGVATREPTSRIGPLRTSSVPRIPSE</sequence>
<evidence type="ECO:0000313" key="3">
    <source>
        <dbReference type="Proteomes" id="UP000028864"/>
    </source>
</evidence>
<dbReference type="AlphaFoldDB" id="A0AAV2WGH1"/>
<protein>
    <submittedName>
        <fullName evidence="2">Uncharacterized protein</fullName>
    </submittedName>
</protein>
<proteinExistence type="predicted"/>
<evidence type="ECO:0000313" key="2">
    <source>
        <dbReference type="EMBL" id="CDQ43310.1"/>
    </source>
</evidence>